<gene>
    <name evidence="2" type="primary">9C20.3a</name>
</gene>
<evidence type="ECO:0000256" key="1">
    <source>
        <dbReference type="SAM" id="MobiDB-lite"/>
    </source>
</evidence>
<feature type="compositionally biased region" description="Basic and acidic residues" evidence="1">
    <location>
        <begin position="590"/>
        <end position="605"/>
    </location>
</feature>
<feature type="region of interest" description="Disordered" evidence="1">
    <location>
        <begin position="555"/>
        <end position="606"/>
    </location>
</feature>
<dbReference type="PANTHER" id="PTHR34835:SF67">
    <property type="entry name" value="AMINOTRANSFERASE-LIKE PLANT MOBILE DOMAIN-CONTAINING PROTEIN"/>
    <property type="match status" value="1"/>
</dbReference>
<evidence type="ECO:0000313" key="2">
    <source>
        <dbReference type="EMBL" id="AAQ06285.1"/>
    </source>
</evidence>
<dbReference type="AlphaFoldDB" id="Q5NKQ2"/>
<proteinExistence type="predicted"/>
<organism evidence="2">
    <name type="scientific">Zea mays</name>
    <name type="common">Maize</name>
    <dbReference type="NCBI Taxonomy" id="4577"/>
    <lineage>
        <taxon>Eukaryota</taxon>
        <taxon>Viridiplantae</taxon>
        <taxon>Streptophyta</taxon>
        <taxon>Embryophyta</taxon>
        <taxon>Tracheophyta</taxon>
        <taxon>Spermatophyta</taxon>
        <taxon>Magnoliopsida</taxon>
        <taxon>Liliopsida</taxon>
        <taxon>Poales</taxon>
        <taxon>Poaceae</taxon>
        <taxon>PACMAD clade</taxon>
        <taxon>Panicoideae</taxon>
        <taxon>Andropogonodae</taxon>
        <taxon>Andropogoneae</taxon>
        <taxon>Tripsacinae</taxon>
        <taxon>Zea</taxon>
    </lineage>
</organism>
<feature type="compositionally biased region" description="Polar residues" evidence="1">
    <location>
        <begin position="508"/>
        <end position="525"/>
    </location>
</feature>
<dbReference type="InterPro" id="IPR038765">
    <property type="entry name" value="Papain-like_cys_pep_sf"/>
</dbReference>
<name>Q5NKQ2_MAIZE</name>
<dbReference type="EMBL" id="AF488416">
    <property type="protein sequence ID" value="AAQ06285.1"/>
    <property type="molecule type" value="Genomic_DNA"/>
</dbReference>
<reference evidence="2" key="1">
    <citation type="submission" date="2002-02" db="EMBL/GenBank/DDBJ databases">
        <title>Comparative sequence analysis of homologous Wx1 regions in barley, maize, pearl millet, rice, sorghum and diploid wheat.</title>
        <authorList>
            <person name="Ma J."/>
            <person name="SanMiguel P.J."/>
            <person name="Dubcovsky J."/>
            <person name="Shiloff B.A."/>
            <person name="Rostoks N."/>
            <person name="Jiang Z."/>
            <person name="Busso C.S."/>
            <person name="Kleinhofs A."/>
            <person name="Devos K.M."/>
            <person name="Ramakrishna W."/>
            <person name="Bennetzen J.L."/>
        </authorList>
    </citation>
    <scope>NUCLEOTIDE SEQUENCE</scope>
</reference>
<dbReference type="SUPFAM" id="SSF54001">
    <property type="entry name" value="Cysteine proteinases"/>
    <property type="match status" value="1"/>
</dbReference>
<protein>
    <submittedName>
        <fullName evidence="2">Uncharacterized protein 9C20.3a</fullName>
    </submittedName>
</protein>
<dbReference type="PANTHER" id="PTHR34835">
    <property type="entry name" value="OS07G0283600 PROTEIN-RELATED"/>
    <property type="match status" value="1"/>
</dbReference>
<dbReference type="ExpressionAtlas" id="Q5NKQ2">
    <property type="expression patterns" value="baseline"/>
</dbReference>
<accession>Q5NKQ2</accession>
<sequence>MKSVDRPPANPKRITIESSQEFFSVEIPRPASIGVPPNTKHSDQCPAPVEKPSVIYEANEQTGSGNDDDDFMTPTKKRNAAGSHMNILRKTCTKRPKVLETPRQKLNVRCNPQDVIITIKILNERQRQAVARKGFSNILDMTLDALGSRSHLRWLMDKLDHKDMTIRPGVGKELKITKETVHLILGLPNAGGGKPLGIDEAVAGNNLRAELGLSKDEFVVASLQDRLRKGNDDDLSIRCFFLILFNRLLFPTSSWGISNHEVLLTEEMDRFHEIDWCHLIYNDLCEAAQKWHTRSTSNVSTTIYGCSVVILLYYLDHLHDAAAPPNKRGTPRIKFFDKNIIQALTKADKRKPRQSGEPFGHCEFRSFSETCYSAVPSVQFQSEHRDRTNIFDVPRPDPCGHHTIHIQLPLIKDMLSSKIKQLQPRDRPKFIEKFVEYDSEVGKACSVIKSTLTKMVVKQYELADTFAELIDDVLRAESGDPDNVAEAPQTDKPPDISQHMSSEEQTHEGTQNTQDMTMPSQPNTELTGTQFEEIHEKQQQMRRAFEGCPDDLETNITANAEDQGGDIGPSHDTPTFTGPLFDQTPSGHAADGEETHSLHTTHDHSVPPLTELDCARSLRDFLCSSKADPNRNIIEFDECIGNCLDIQQSFADGMCLDTVFMQCFIMGFRHDKNNICSSIDKDRLVLDVNVGILLNFEEHERYSKSPQIFDQTVLDAYLDKTLPQLDNFGDYKTIMVPILHMGHWTLYVINIQLRCIHILDSNPYGPELGGTSWKMFHYSLKDIGTRKLPWARVIMNRLNKSLQQVRPNSRIPKFGNFPIDMPPMCPTMIAGSNDCGFFVMRYIQYYDHTDGSIKQFIKRENSGDLRSLALHYLTFHSKNKCLPLPLEIQKFKFGR</sequence>
<dbReference type="Gene3D" id="3.40.395.10">
    <property type="entry name" value="Adenoviral Proteinase, Chain A"/>
    <property type="match status" value="1"/>
</dbReference>
<feature type="region of interest" description="Disordered" evidence="1">
    <location>
        <begin position="478"/>
        <end position="525"/>
    </location>
</feature>